<protein>
    <submittedName>
        <fullName evidence="1">Uncharacterized protein</fullName>
    </submittedName>
</protein>
<comment type="caution">
    <text evidence="1">The sequence shown here is derived from an EMBL/GenBank/DDBJ whole genome shotgun (WGS) entry which is preliminary data.</text>
</comment>
<dbReference type="VEuPathDB" id="VectorBase:HLOH_046537"/>
<dbReference type="OrthoDB" id="10518717at2759"/>
<reference evidence="1 2" key="1">
    <citation type="journal article" date="2020" name="Cell">
        <title>Large-Scale Comparative Analyses of Tick Genomes Elucidate Their Genetic Diversity and Vector Capacities.</title>
        <authorList>
            <consortium name="Tick Genome and Microbiome Consortium (TIGMIC)"/>
            <person name="Jia N."/>
            <person name="Wang J."/>
            <person name="Shi W."/>
            <person name="Du L."/>
            <person name="Sun Y."/>
            <person name="Zhan W."/>
            <person name="Jiang J.F."/>
            <person name="Wang Q."/>
            <person name="Zhang B."/>
            <person name="Ji P."/>
            <person name="Bell-Sakyi L."/>
            <person name="Cui X.M."/>
            <person name="Yuan T.T."/>
            <person name="Jiang B.G."/>
            <person name="Yang W.F."/>
            <person name="Lam T.T."/>
            <person name="Chang Q.C."/>
            <person name="Ding S.J."/>
            <person name="Wang X.J."/>
            <person name="Zhu J.G."/>
            <person name="Ruan X.D."/>
            <person name="Zhao L."/>
            <person name="Wei J.T."/>
            <person name="Ye R.Z."/>
            <person name="Que T.C."/>
            <person name="Du C.H."/>
            <person name="Zhou Y.H."/>
            <person name="Cheng J.X."/>
            <person name="Dai P.F."/>
            <person name="Guo W.B."/>
            <person name="Han X.H."/>
            <person name="Huang E.J."/>
            <person name="Li L.F."/>
            <person name="Wei W."/>
            <person name="Gao Y.C."/>
            <person name="Liu J.Z."/>
            <person name="Shao H.Z."/>
            <person name="Wang X."/>
            <person name="Wang C.C."/>
            <person name="Yang T.C."/>
            <person name="Huo Q.B."/>
            <person name="Li W."/>
            <person name="Chen H.Y."/>
            <person name="Chen S.E."/>
            <person name="Zhou L.G."/>
            <person name="Ni X.B."/>
            <person name="Tian J.H."/>
            <person name="Sheng Y."/>
            <person name="Liu T."/>
            <person name="Pan Y.S."/>
            <person name="Xia L.Y."/>
            <person name="Li J."/>
            <person name="Zhao F."/>
            <person name="Cao W.C."/>
        </authorList>
    </citation>
    <scope>NUCLEOTIDE SEQUENCE [LARGE SCALE GENOMIC DNA]</scope>
    <source>
        <strain evidence="1">HaeL-2018</strain>
    </source>
</reference>
<sequence length="200" mass="22676">MTASAEETEYVVVLNGPFMITEAIRNYFSLSMAGQRILRKPYIRVLGAYIEQNGKSTTWVKKVTTQCKFLLHLSRQVASINWGTREKKTRQLVGAIINSRILYAYTYHVLTRKQQEQLEKKHREAIQIGTVLPKYTPLSNLYAHGGMNLLSELAVQALSAHRYRLRSTNSRLSILYELGILHTMAVGLPSSTPPWAVSIP</sequence>
<proteinExistence type="predicted"/>
<dbReference type="EMBL" id="JABSTR010002989">
    <property type="protein sequence ID" value="KAH9384727.1"/>
    <property type="molecule type" value="Genomic_DNA"/>
</dbReference>
<keyword evidence="2" id="KW-1185">Reference proteome</keyword>
<gene>
    <name evidence="1" type="ORF">HPB48_026738</name>
</gene>
<dbReference type="OMA" id="FMITEAI"/>
<evidence type="ECO:0000313" key="2">
    <source>
        <dbReference type="Proteomes" id="UP000821853"/>
    </source>
</evidence>
<evidence type="ECO:0000313" key="1">
    <source>
        <dbReference type="EMBL" id="KAH9384727.1"/>
    </source>
</evidence>
<accession>A0A9J6H1W4</accession>
<organism evidence="1 2">
    <name type="scientific">Haemaphysalis longicornis</name>
    <name type="common">Bush tick</name>
    <dbReference type="NCBI Taxonomy" id="44386"/>
    <lineage>
        <taxon>Eukaryota</taxon>
        <taxon>Metazoa</taxon>
        <taxon>Ecdysozoa</taxon>
        <taxon>Arthropoda</taxon>
        <taxon>Chelicerata</taxon>
        <taxon>Arachnida</taxon>
        <taxon>Acari</taxon>
        <taxon>Parasitiformes</taxon>
        <taxon>Ixodida</taxon>
        <taxon>Ixodoidea</taxon>
        <taxon>Ixodidae</taxon>
        <taxon>Haemaphysalinae</taxon>
        <taxon>Haemaphysalis</taxon>
    </lineage>
</organism>
<name>A0A9J6H1W4_HAELO</name>
<dbReference type="Proteomes" id="UP000821853">
    <property type="component" value="Unassembled WGS sequence"/>
</dbReference>
<dbReference type="AlphaFoldDB" id="A0A9J6H1W4"/>